<evidence type="ECO:0000313" key="20">
    <source>
        <dbReference type="EMBL" id="MET7029743.1"/>
    </source>
</evidence>
<dbReference type="Pfam" id="PF00476">
    <property type="entry name" value="DNA_pol_A"/>
    <property type="match status" value="1"/>
</dbReference>
<comment type="caution">
    <text evidence="20">The sequence shown here is derived from an EMBL/GenBank/DDBJ whole genome shotgun (WGS) entry which is preliminary data.</text>
</comment>
<dbReference type="InterPro" id="IPR002421">
    <property type="entry name" value="5-3_exonuclease"/>
</dbReference>
<dbReference type="SMART" id="SM00279">
    <property type="entry name" value="HhH2"/>
    <property type="match status" value="1"/>
</dbReference>
<dbReference type="Pfam" id="PF01612">
    <property type="entry name" value="DNA_pol_A_exo1"/>
    <property type="match status" value="1"/>
</dbReference>
<accession>A0ABV2TWT3</accession>
<dbReference type="SUPFAM" id="SSF47807">
    <property type="entry name" value="5' to 3' exonuclease, C-terminal subdomain"/>
    <property type="match status" value="1"/>
</dbReference>
<evidence type="ECO:0000256" key="11">
    <source>
        <dbReference type="ARBA" id="ARBA00022932"/>
    </source>
</evidence>
<dbReference type="InterPro" id="IPR008918">
    <property type="entry name" value="HhH2"/>
</dbReference>
<keyword evidence="10 16" id="KW-0269">Exonuclease</keyword>
<feature type="domain" description="DNA-directed DNA polymerase family A palm" evidence="19">
    <location>
        <begin position="702"/>
        <end position="909"/>
    </location>
</feature>
<dbReference type="Gene3D" id="1.20.1060.10">
    <property type="entry name" value="Taq DNA Polymerase, Chain T, domain 4"/>
    <property type="match status" value="1"/>
</dbReference>
<dbReference type="SUPFAM" id="SSF56672">
    <property type="entry name" value="DNA/RNA polymerases"/>
    <property type="match status" value="1"/>
</dbReference>
<name>A0ABV2TWT3_9FLAO</name>
<evidence type="ECO:0000259" key="19">
    <source>
        <dbReference type="SMART" id="SM00482"/>
    </source>
</evidence>
<feature type="domain" description="3'-5' exonuclease" evidence="17">
    <location>
        <begin position="352"/>
        <end position="533"/>
    </location>
</feature>
<dbReference type="NCBIfam" id="TIGR00593">
    <property type="entry name" value="pola"/>
    <property type="match status" value="1"/>
</dbReference>
<evidence type="ECO:0000256" key="10">
    <source>
        <dbReference type="ARBA" id="ARBA00022839"/>
    </source>
</evidence>
<evidence type="ECO:0000256" key="16">
    <source>
        <dbReference type="RuleBase" id="RU004460"/>
    </source>
</evidence>
<dbReference type="Gene3D" id="3.30.70.370">
    <property type="match status" value="1"/>
</dbReference>
<dbReference type="EMBL" id="JBEWYP010000005">
    <property type="protein sequence ID" value="MET7029743.1"/>
    <property type="molecule type" value="Genomic_DNA"/>
</dbReference>
<evidence type="ECO:0000256" key="4">
    <source>
        <dbReference type="ARBA" id="ARBA00022679"/>
    </source>
</evidence>
<dbReference type="SMART" id="SM00482">
    <property type="entry name" value="POLAc"/>
    <property type="match status" value="1"/>
</dbReference>
<dbReference type="InterPro" id="IPR002562">
    <property type="entry name" value="3'-5'_exonuclease_dom"/>
</dbReference>
<keyword evidence="4 16" id="KW-0808">Transferase</keyword>
<dbReference type="InterPro" id="IPR043502">
    <property type="entry name" value="DNA/RNA_pol_sf"/>
</dbReference>
<dbReference type="CDD" id="cd08637">
    <property type="entry name" value="DNA_pol_A_pol_I_C"/>
    <property type="match status" value="1"/>
</dbReference>
<dbReference type="PANTHER" id="PTHR10133:SF27">
    <property type="entry name" value="DNA POLYMERASE NU"/>
    <property type="match status" value="1"/>
</dbReference>
<keyword evidence="12 16" id="KW-0238">DNA-binding</keyword>
<gene>
    <name evidence="16 20" type="primary">polA</name>
    <name evidence="20" type="ORF">ABXZ32_10065</name>
</gene>
<sequence>MAEQKRLFLLDAYALIFRGYYALIKNPRINSKGMDTSAVMGFVNSLFDVIKREKPDHLAVCFDKGGSTERTEMFADYKANRDETPDAIRQAVPYIQDILKAMHIPVVELYGLEADDIIGTLAKQAEKEDYKVFMVTPDKDFGQLVSENIFMYRPARMGNGIEIWGIPEVKERFGVERPEQVIDYLGMMGDASDNIPGLPGVGDKTAKKFIAEFGSMENLLANTDKLKGKMKEKIQENKELGILSKKLATICVTCDVTFDAKDYELSMPDSEKVQELFEELEFRRLKDQFLKLFSTEEETTTTQVSSTPTAKKQAQEAGGGQFSLFGGDVNQPSGTLESVSSRKSIKEVPHVYQSVAPGMAMKLFIQNLLKQTSVCFDTETTSLNPLEAQLVGIAFSWEPGKGFYIPFPEEKEEAQEIIEQLRPFFESENIEKIGQNLKYDIKVLDKYKIKVKGKCFDTMLAHYLINPDMRHNMDVLAETYLNYTPISITELIGKKGKNQMSMREVPLDKQTEYAVEDADITFQLAQKFRPELAEAKTEDLFNDIEIPLLHVLADMELEGIKLDTEFLNSLSKDLDNDIKNLETKIYEDAGEEFNIGSPKQLGEILFDKMKLVDKPKKTKTGQYSTAEDVLSYLAKDHPIIQHVLDYRGLSKLKSTYIDALPGQVEPTTGRVHTDYMQTVAATGRLSSNNPNLQNIPIRTERGRQVRKAFVPRNEDYILLAADYSQIELRIIAALSQETTMIEAFKNGEDIHASTASKVFNIPLDEVTREQRSNAKTVNFGIIYGVSAFGLSNQTDLSRGEAKDLIDTYYKTYPKLRNYISEQIDFAREHGYVQTVLGRRRYLKDINGSNAIVRGAAERNAVNAPIQGSAADIIKIAMINIHRKLEEGNFKSKMLLQVHDELVFDVYKPELEELKTMIKTEMENAYTLSVPLDVELGVGDNWLQAH</sequence>
<evidence type="ECO:0000256" key="6">
    <source>
        <dbReference type="ARBA" id="ARBA00022705"/>
    </source>
</evidence>
<dbReference type="Gene3D" id="3.30.420.10">
    <property type="entry name" value="Ribonuclease H-like superfamily/Ribonuclease H"/>
    <property type="match status" value="1"/>
</dbReference>
<reference evidence="20 21" key="1">
    <citation type="submission" date="2024-07" db="EMBL/GenBank/DDBJ databases">
        <title>The genome sequence of type strain Sediminicola luteus GDMCC 1.2596T.</title>
        <authorList>
            <person name="Liu Y."/>
        </authorList>
    </citation>
    <scope>NUCLEOTIDE SEQUENCE [LARGE SCALE GENOMIC DNA]</scope>
    <source>
        <strain evidence="20 21">GDMCC 1.2596</strain>
    </source>
</reference>
<dbReference type="CDD" id="cd06139">
    <property type="entry name" value="DNA_polA_I_Ecoli_like_exo"/>
    <property type="match status" value="1"/>
</dbReference>
<comment type="similarity">
    <text evidence="1 16">Belongs to the DNA polymerase type-A family.</text>
</comment>
<dbReference type="PROSITE" id="PS00447">
    <property type="entry name" value="DNA_POLYMERASE_A"/>
    <property type="match status" value="1"/>
</dbReference>
<dbReference type="InterPro" id="IPR036397">
    <property type="entry name" value="RNaseH_sf"/>
</dbReference>
<dbReference type="Pfam" id="PF02739">
    <property type="entry name" value="5_3_exonuc_N"/>
    <property type="match status" value="1"/>
</dbReference>
<evidence type="ECO:0000256" key="13">
    <source>
        <dbReference type="ARBA" id="ARBA00023204"/>
    </source>
</evidence>
<keyword evidence="8 16" id="KW-0227">DNA damage</keyword>
<dbReference type="InterPro" id="IPR036279">
    <property type="entry name" value="5-3_exonuclease_C_sf"/>
</dbReference>
<dbReference type="CDD" id="cd09898">
    <property type="entry name" value="H3TH_53EXO"/>
    <property type="match status" value="1"/>
</dbReference>
<dbReference type="SMART" id="SM00475">
    <property type="entry name" value="53EXOc"/>
    <property type="match status" value="1"/>
</dbReference>
<dbReference type="InterPro" id="IPR019760">
    <property type="entry name" value="DNA-dir_DNA_pol_A_CS"/>
</dbReference>
<dbReference type="EC" id="2.7.7.7" evidence="2 15"/>
<keyword evidence="21" id="KW-1185">Reference proteome</keyword>
<evidence type="ECO:0000256" key="12">
    <source>
        <dbReference type="ARBA" id="ARBA00023125"/>
    </source>
</evidence>
<dbReference type="SUPFAM" id="SSF53098">
    <property type="entry name" value="Ribonuclease H-like"/>
    <property type="match status" value="1"/>
</dbReference>
<evidence type="ECO:0000259" key="18">
    <source>
        <dbReference type="SMART" id="SM00475"/>
    </source>
</evidence>
<dbReference type="InterPro" id="IPR020046">
    <property type="entry name" value="5-3_exonucl_a-hlix_arch_N"/>
</dbReference>
<keyword evidence="13 16" id="KW-0234">DNA repair</keyword>
<evidence type="ECO:0000256" key="1">
    <source>
        <dbReference type="ARBA" id="ARBA00007705"/>
    </source>
</evidence>
<comment type="catalytic activity">
    <reaction evidence="14 16">
        <text>DNA(n) + a 2'-deoxyribonucleoside 5'-triphosphate = DNA(n+1) + diphosphate</text>
        <dbReference type="Rhea" id="RHEA:22508"/>
        <dbReference type="Rhea" id="RHEA-COMP:17339"/>
        <dbReference type="Rhea" id="RHEA-COMP:17340"/>
        <dbReference type="ChEBI" id="CHEBI:33019"/>
        <dbReference type="ChEBI" id="CHEBI:61560"/>
        <dbReference type="ChEBI" id="CHEBI:173112"/>
        <dbReference type="EC" id="2.7.7.7"/>
    </reaction>
</comment>
<proteinExistence type="inferred from homology"/>
<dbReference type="InterPro" id="IPR029060">
    <property type="entry name" value="PIN-like_dom_sf"/>
</dbReference>
<evidence type="ECO:0000256" key="5">
    <source>
        <dbReference type="ARBA" id="ARBA00022695"/>
    </source>
</evidence>
<dbReference type="InterPro" id="IPR012337">
    <property type="entry name" value="RNaseH-like_sf"/>
</dbReference>
<dbReference type="SMART" id="SM00474">
    <property type="entry name" value="35EXOc"/>
    <property type="match status" value="1"/>
</dbReference>
<dbReference type="InterPro" id="IPR002298">
    <property type="entry name" value="DNA_polymerase_A"/>
</dbReference>
<dbReference type="InterPro" id="IPR001098">
    <property type="entry name" value="DNA-dir_DNA_pol_A_palm_dom"/>
</dbReference>
<evidence type="ECO:0000256" key="3">
    <source>
        <dbReference type="ARBA" id="ARBA00020311"/>
    </source>
</evidence>
<dbReference type="InterPro" id="IPR018320">
    <property type="entry name" value="DNA_polymerase_1"/>
</dbReference>
<keyword evidence="5 16" id="KW-0548">Nucleotidyltransferase</keyword>
<keyword evidence="6 16" id="KW-0235">DNA replication</keyword>
<dbReference type="Gene3D" id="1.10.150.20">
    <property type="entry name" value="5' to 3' exonuclease, C-terminal subdomain"/>
    <property type="match status" value="2"/>
</dbReference>
<evidence type="ECO:0000256" key="8">
    <source>
        <dbReference type="ARBA" id="ARBA00022763"/>
    </source>
</evidence>
<organism evidence="20 21">
    <name type="scientific">Sediminicola luteus</name>
    <dbReference type="NCBI Taxonomy" id="319238"/>
    <lineage>
        <taxon>Bacteria</taxon>
        <taxon>Pseudomonadati</taxon>
        <taxon>Bacteroidota</taxon>
        <taxon>Flavobacteriia</taxon>
        <taxon>Flavobacteriales</taxon>
        <taxon>Flavobacteriaceae</taxon>
        <taxon>Sediminicola</taxon>
    </lineage>
</organism>
<dbReference type="PANTHER" id="PTHR10133">
    <property type="entry name" value="DNA POLYMERASE I"/>
    <property type="match status" value="1"/>
</dbReference>
<evidence type="ECO:0000256" key="9">
    <source>
        <dbReference type="ARBA" id="ARBA00022801"/>
    </source>
</evidence>
<dbReference type="RefSeq" id="WP_354618553.1">
    <property type="nucleotide sequence ID" value="NZ_JBEWYP010000005.1"/>
</dbReference>
<dbReference type="Pfam" id="PF01367">
    <property type="entry name" value="5_3_exonuc"/>
    <property type="match status" value="1"/>
</dbReference>
<comment type="function">
    <text evidence="16">In addition to polymerase activity, this DNA polymerase exhibits 3'-5' and 5'-3' exonuclease activity.</text>
</comment>
<dbReference type="PRINTS" id="PR00868">
    <property type="entry name" value="DNAPOLI"/>
</dbReference>
<keyword evidence="11 16" id="KW-0239">DNA-directed DNA polymerase</keyword>
<dbReference type="Proteomes" id="UP001549773">
    <property type="component" value="Unassembled WGS sequence"/>
</dbReference>
<evidence type="ECO:0000256" key="14">
    <source>
        <dbReference type="ARBA" id="ARBA00049244"/>
    </source>
</evidence>
<keyword evidence="9 16" id="KW-0378">Hydrolase</keyword>
<dbReference type="InterPro" id="IPR020045">
    <property type="entry name" value="DNA_polI_H3TH"/>
</dbReference>
<evidence type="ECO:0000259" key="17">
    <source>
        <dbReference type="SMART" id="SM00474"/>
    </source>
</evidence>
<dbReference type="CDD" id="cd09859">
    <property type="entry name" value="PIN_53EXO"/>
    <property type="match status" value="1"/>
</dbReference>
<evidence type="ECO:0000313" key="21">
    <source>
        <dbReference type="Proteomes" id="UP001549773"/>
    </source>
</evidence>
<protein>
    <recommendedName>
        <fullName evidence="3 15">DNA polymerase I</fullName>
        <ecNumber evidence="2 15">2.7.7.7</ecNumber>
    </recommendedName>
</protein>
<dbReference type="SUPFAM" id="SSF88723">
    <property type="entry name" value="PIN domain-like"/>
    <property type="match status" value="1"/>
</dbReference>
<evidence type="ECO:0000256" key="15">
    <source>
        <dbReference type="NCBIfam" id="TIGR00593"/>
    </source>
</evidence>
<dbReference type="Gene3D" id="3.40.50.1010">
    <property type="entry name" value="5'-nuclease"/>
    <property type="match status" value="1"/>
</dbReference>
<dbReference type="NCBIfam" id="NF004397">
    <property type="entry name" value="PRK05755.1"/>
    <property type="match status" value="1"/>
</dbReference>
<keyword evidence="7" id="KW-0540">Nuclease</keyword>
<dbReference type="GO" id="GO:0003887">
    <property type="term" value="F:DNA-directed DNA polymerase activity"/>
    <property type="evidence" value="ECO:0007669"/>
    <property type="project" value="UniProtKB-EC"/>
</dbReference>
<evidence type="ECO:0000256" key="7">
    <source>
        <dbReference type="ARBA" id="ARBA00022722"/>
    </source>
</evidence>
<feature type="domain" description="5'-3' exonuclease" evidence="18">
    <location>
        <begin position="5"/>
        <end position="266"/>
    </location>
</feature>
<evidence type="ECO:0000256" key="2">
    <source>
        <dbReference type="ARBA" id="ARBA00012417"/>
    </source>
</evidence>